<accession>A0A3B0W4M9</accession>
<gene>
    <name evidence="1" type="ORF">MNBD_GAMMA02-1233</name>
</gene>
<name>A0A3B0W4M9_9ZZZZ</name>
<dbReference type="AlphaFoldDB" id="A0A3B0W4M9"/>
<evidence type="ECO:0000313" key="1">
    <source>
        <dbReference type="EMBL" id="VAW47313.1"/>
    </source>
</evidence>
<dbReference type="EMBL" id="UOFA01000335">
    <property type="protein sequence ID" value="VAW47313.1"/>
    <property type="molecule type" value="Genomic_DNA"/>
</dbReference>
<dbReference type="SUPFAM" id="SSF49452">
    <property type="entry name" value="Starch-binding domain-like"/>
    <property type="match status" value="1"/>
</dbReference>
<protein>
    <submittedName>
        <fullName evidence="1">Uncharacterized protein</fullName>
    </submittedName>
</protein>
<organism evidence="1">
    <name type="scientific">hydrothermal vent metagenome</name>
    <dbReference type="NCBI Taxonomy" id="652676"/>
    <lineage>
        <taxon>unclassified sequences</taxon>
        <taxon>metagenomes</taxon>
        <taxon>ecological metagenomes</taxon>
    </lineage>
</organism>
<reference evidence="1" key="1">
    <citation type="submission" date="2018-06" db="EMBL/GenBank/DDBJ databases">
        <authorList>
            <person name="Zhirakovskaya E."/>
        </authorList>
    </citation>
    <scope>NUCLEOTIDE SEQUENCE</scope>
</reference>
<dbReference type="SUPFAM" id="SSF49478">
    <property type="entry name" value="Cna protein B-type domain"/>
    <property type="match status" value="1"/>
</dbReference>
<sequence length="829" mass="94275">MMLKTSTQIKGKELNLFIMPVIINNKEKNRQIEVASTINNDQHFIKLDDFMTALSLDYQEQNNQFLIITTIGKVYILKENCQIINGYWTVDTKDLSDKLAMDITIDQSTFAIYVNAIWLNKNQMPNDAIVKPNGKARTPDFTASKSTVSYLRNEYFYRQDKQNSSQFSQTEIGGRLFSGAWQFKIRDYLENNPSFEDYVWVQTKQNYRLLLGNQVLSLSPLLESTDFTGIQIAWSKQGIEPFLQHIQPNQLINNANGSVRSFNGSGIAGGKVELRVEGLVIAETITHLDNTFLFQDIEISAGGYIQIEAWVFQPNETSIPDTIVDLSSYNSNQNLASGTWLIQAGHGVDGNWVENPNNNLNDASYLRSQYSLNDHLTFDTIFQSIDGRNVNLLATRGYWGKLGYWEIETALANSDQAWRIETTNQSSNWFFRSGAQYKPDFWLASNQTKYQDRFAEVGYNSYHALQLSLIHRKQRLDDIDINYTLPAVSWRPNARFSFQVRPDYSGDYVYRANWKLSDNQHFNAFSSQSESVLNWRYQINRRKSFNVQHLNRNMSGYRSSLIYRSSNQGLQSIGWSTGLLIGEKHIGFLAHVDYEFIPGLKVRGQILRDPIQFNQSDTPDTVFGFNLIASFNLGSGQITRGSYYQPLNNTGSVSGRVSTYASSPAYVLSDLWIMINGQRRGKTETGGQFTVPNLSPGIYEVKLDLDGLPFELTPKKELFWVEVAAGSNSHIEFKMDLNLSVSGKLLTNSHQLIKNTSFTIKNPSGVLITQGKTNAFGQFRAAGLPPGTYYLTTQQKLCGWFKLEQTHLVHQNLIVTENIPCEVTYDKIN</sequence>
<proteinExistence type="predicted"/>
<dbReference type="InterPro" id="IPR013784">
    <property type="entry name" value="Carb-bd-like_fold"/>
</dbReference>
<dbReference type="GO" id="GO:0030246">
    <property type="term" value="F:carbohydrate binding"/>
    <property type="evidence" value="ECO:0007669"/>
    <property type="project" value="InterPro"/>
</dbReference>
<dbReference type="Gene3D" id="2.60.40.1120">
    <property type="entry name" value="Carboxypeptidase-like, regulatory domain"/>
    <property type="match status" value="1"/>
</dbReference>